<evidence type="ECO:0000313" key="1">
    <source>
        <dbReference type="EMBL" id="SMC56967.1"/>
    </source>
</evidence>
<accession>A0AC61PKV5</accession>
<dbReference type="Proteomes" id="UP000192328">
    <property type="component" value="Unassembled WGS sequence"/>
</dbReference>
<sequence length="175" mass="20235">MALICEKCRRIIMEDVCPFCGSTETREPADDDHCYLTILNLPSEAAVLKELLNQKGIPFRMNIVSIDKHTVTRDVYVPYSCLEEAQREMAKLWKEEPAGDAWNEELGSDVFQADEIDQMECSILDGMDLEELKAYKDKISKTLKEIKALEQLWKERTNRLLDMREEAETLIDELS</sequence>
<organism evidence="1 2">
    <name type="scientific">Aristaeella lactis</name>
    <dbReference type="NCBI Taxonomy" id="3046383"/>
    <lineage>
        <taxon>Bacteria</taxon>
        <taxon>Bacillati</taxon>
        <taxon>Bacillota</taxon>
        <taxon>Clostridia</taxon>
        <taxon>Eubacteriales</taxon>
        <taxon>Aristaeellaceae</taxon>
        <taxon>Aristaeella</taxon>
    </lineage>
</organism>
<name>A0AC61PKV5_9FIRM</name>
<keyword evidence="2" id="KW-1185">Reference proteome</keyword>
<gene>
    <name evidence="1" type="ORF">SAMN06297397_1413</name>
</gene>
<proteinExistence type="predicted"/>
<comment type="caution">
    <text evidence="1">The sequence shown here is derived from an EMBL/GenBank/DDBJ whole genome shotgun (WGS) entry which is preliminary data.</text>
</comment>
<reference evidence="1" key="1">
    <citation type="submission" date="2017-04" db="EMBL/GenBank/DDBJ databases">
        <authorList>
            <person name="Varghese N."/>
            <person name="Submissions S."/>
        </authorList>
    </citation>
    <scope>NUCLEOTIDE SEQUENCE</scope>
    <source>
        <strain evidence="1">WTE2008</strain>
    </source>
</reference>
<dbReference type="EMBL" id="FWXZ01000002">
    <property type="protein sequence ID" value="SMC56967.1"/>
    <property type="molecule type" value="Genomic_DNA"/>
</dbReference>
<evidence type="ECO:0000313" key="2">
    <source>
        <dbReference type="Proteomes" id="UP000192328"/>
    </source>
</evidence>
<protein>
    <submittedName>
        <fullName evidence="1">Uncharacterized protein</fullName>
    </submittedName>
</protein>